<dbReference type="InterPro" id="IPR026919">
    <property type="entry name" value="ADGRV1"/>
</dbReference>
<evidence type="ECO:0000256" key="3">
    <source>
        <dbReference type="ARBA" id="ARBA00022837"/>
    </source>
</evidence>
<proteinExistence type="predicted"/>
<dbReference type="Pfam" id="PF00353">
    <property type="entry name" value="HemolysinCabind"/>
    <property type="match status" value="5"/>
</dbReference>
<dbReference type="InterPro" id="IPR011049">
    <property type="entry name" value="Serralysin-like_metalloprot_C"/>
</dbReference>
<sequence>MRSGALTLINTNFTNNTAAGGSGGSGGYYGDGSDGSGLGGGLFILQGLTTVSSVGSPTFSGNSATDDDGTETNNDDFFGNISIVPANVTLAVSSVGVLENGTTNLVYTFTRTGPTTNALTVNYSITGTADATDYTGATPGTGKTITFAAGSATATLTIDPTADTTIEANETVALTLTTGTGYVIGTTAAVTGTITNDDFPTLSINDITVVEGKDASAFLTVSLSEPINQTVSVNYTITAINATAGSDYTTTSGTLTLAPNSTFVTISIPILNDDINESLEAFTVALSNPVNAKLSSNTNDSIGEVNISDTWYSGLTSTLPNGVENLTLIGVNAINGTGNSGNNILTGNSASNTLNGSTGVDTLIGGFGNDIYQVDSTTDIITENAGEGIDTIQSSVTYTIASLANIENLTLTGSSFINGAGNSANNILTGNSANNTLDGSTGVDTLIGGFGNDIYQVDSTTDIITENAGEGIDTIQSSVTYTIASLVNIENLTLTGSSVINGTGNAANNSLTGNTANNTLNGSDGNDTLNGGAGNDTLIGGNGNDYADYYSSTASVTVNLAMGTANDGLGGTDTLSQIENVQGSNTAGDNLTGDANNNTFYGYGSNDTLNGGDGNDTLIGGTGNDSLIGGNGTDTAYYYLVTGAVTANLATGIASDGEGGTDTLSQIENIQGSNTAGDNLTGNTGVNVLYGYGGADILTGGGGNDLLSLGSDTFKDTVNYASGDGVDTVYNFVRGVGGDILKFTSIAAIDVQVSGTSTLFKVGDGISGNTGFGTGALLLTTSATTGFVAADVNVNLLGATFAFS</sequence>
<feature type="domain" description="Calx-beta" evidence="4">
    <location>
        <begin position="190"/>
        <end position="287"/>
    </location>
</feature>
<dbReference type="SUPFAM" id="SSF51120">
    <property type="entry name" value="beta-Roll"/>
    <property type="match status" value="3"/>
</dbReference>
<keyword evidence="2" id="KW-0677">Repeat</keyword>
<dbReference type="InterPro" id="IPR001343">
    <property type="entry name" value="Hemolysn_Ca-bd"/>
</dbReference>
<protein>
    <recommendedName>
        <fullName evidence="4">Calx-beta domain-containing protein</fullName>
    </recommendedName>
</protein>
<dbReference type="GO" id="GO:0005509">
    <property type="term" value="F:calcium ion binding"/>
    <property type="evidence" value="ECO:0007669"/>
    <property type="project" value="InterPro"/>
</dbReference>
<name>A0A977L4X7_9CYAN</name>
<dbReference type="PROSITE" id="PS00330">
    <property type="entry name" value="HEMOLYSIN_CALCIUM"/>
    <property type="match status" value="3"/>
</dbReference>
<dbReference type="GO" id="GO:0004930">
    <property type="term" value="F:G protein-coupled receptor activity"/>
    <property type="evidence" value="ECO:0007669"/>
    <property type="project" value="InterPro"/>
</dbReference>
<dbReference type="InterPro" id="IPR038081">
    <property type="entry name" value="CalX-like_sf"/>
</dbReference>
<accession>A0A977L4X7</accession>
<dbReference type="SUPFAM" id="SSF141072">
    <property type="entry name" value="CalX-like"/>
    <property type="match status" value="2"/>
</dbReference>
<dbReference type="Gene3D" id="2.60.40.2030">
    <property type="match status" value="2"/>
</dbReference>
<dbReference type="KEGG" id="wna:KA717_16355"/>
<dbReference type="PANTHER" id="PTHR46682">
    <property type="entry name" value="ADHESION G-PROTEIN COUPLED RECEPTOR V1"/>
    <property type="match status" value="1"/>
</dbReference>
<dbReference type="Pfam" id="PF03160">
    <property type="entry name" value="Calx-beta"/>
    <property type="match status" value="2"/>
</dbReference>
<dbReference type="SMART" id="SM00237">
    <property type="entry name" value="Calx_beta"/>
    <property type="match status" value="2"/>
</dbReference>
<dbReference type="Proteomes" id="UP001065613">
    <property type="component" value="Chromosome"/>
</dbReference>
<feature type="domain" description="Calx-beta" evidence="4">
    <location>
        <begin position="79"/>
        <end position="177"/>
    </location>
</feature>
<dbReference type="PRINTS" id="PR00313">
    <property type="entry name" value="CABNDNGRPT"/>
</dbReference>
<evidence type="ECO:0000256" key="1">
    <source>
        <dbReference type="ARBA" id="ARBA00022729"/>
    </source>
</evidence>
<reference evidence="5" key="1">
    <citation type="submission" date="2021-04" db="EMBL/GenBank/DDBJ databases">
        <title>Genome sequence of Woronichinia naegeliana from Washington state freshwater lake bloom.</title>
        <authorList>
            <person name="Dreher T.W."/>
        </authorList>
    </citation>
    <scope>NUCLEOTIDE SEQUENCE</scope>
    <source>
        <strain evidence="5">WA131</strain>
    </source>
</reference>
<keyword evidence="3" id="KW-0106">Calcium</keyword>
<evidence type="ECO:0000256" key="2">
    <source>
        <dbReference type="ARBA" id="ARBA00022737"/>
    </source>
</evidence>
<dbReference type="EMBL" id="CP073041">
    <property type="protein sequence ID" value="UXE64686.1"/>
    <property type="molecule type" value="Genomic_DNA"/>
</dbReference>
<dbReference type="Gene3D" id="2.150.10.10">
    <property type="entry name" value="Serralysin-like metalloprotease, C-terminal"/>
    <property type="match status" value="4"/>
</dbReference>
<dbReference type="AlphaFoldDB" id="A0A977L4X7"/>
<evidence type="ECO:0000259" key="4">
    <source>
        <dbReference type="SMART" id="SM00237"/>
    </source>
</evidence>
<dbReference type="InterPro" id="IPR018511">
    <property type="entry name" value="Hemolysin-typ_Ca-bd_CS"/>
</dbReference>
<gene>
    <name evidence="5" type="ORF">KA717_16355</name>
</gene>
<dbReference type="GO" id="GO:0016020">
    <property type="term" value="C:membrane"/>
    <property type="evidence" value="ECO:0007669"/>
    <property type="project" value="InterPro"/>
</dbReference>
<dbReference type="InterPro" id="IPR003644">
    <property type="entry name" value="Calx_beta"/>
</dbReference>
<dbReference type="PANTHER" id="PTHR46682:SF1">
    <property type="entry name" value="ADHESION G-PROTEIN COUPLED RECEPTOR V1"/>
    <property type="match status" value="1"/>
</dbReference>
<evidence type="ECO:0000313" key="5">
    <source>
        <dbReference type="EMBL" id="UXE64686.1"/>
    </source>
</evidence>
<organism evidence="5">
    <name type="scientific">Woronichinia naegeliana WA131</name>
    <dbReference type="NCBI Taxonomy" id="2824559"/>
    <lineage>
        <taxon>Bacteria</taxon>
        <taxon>Bacillati</taxon>
        <taxon>Cyanobacteriota</taxon>
        <taxon>Cyanophyceae</taxon>
        <taxon>Synechococcales</taxon>
        <taxon>Coelosphaeriaceae</taxon>
        <taxon>Woronichinia</taxon>
    </lineage>
</organism>
<keyword evidence="1" id="KW-0732">Signal</keyword>